<evidence type="ECO:0000313" key="3">
    <source>
        <dbReference type="EMBL" id="MBA9002257.1"/>
    </source>
</evidence>
<dbReference type="GO" id="GO:0003677">
    <property type="term" value="F:DNA binding"/>
    <property type="evidence" value="ECO:0007669"/>
    <property type="project" value="InterPro"/>
</dbReference>
<dbReference type="EMBL" id="JACJII010000001">
    <property type="protein sequence ID" value="MBA9002257.1"/>
    <property type="molecule type" value="Genomic_DNA"/>
</dbReference>
<accession>A0A7W3MUV5</accession>
<dbReference type="SUPFAM" id="SSF56349">
    <property type="entry name" value="DNA breaking-rejoining enzymes"/>
    <property type="match status" value="1"/>
</dbReference>
<protein>
    <submittedName>
        <fullName evidence="3">Integrase</fullName>
    </submittedName>
</protein>
<keyword evidence="4" id="KW-1185">Reference proteome</keyword>
<dbReference type="RefSeq" id="WP_182704345.1">
    <property type="nucleotide sequence ID" value="NZ_JACJII010000001.1"/>
</dbReference>
<comment type="caution">
    <text evidence="3">The sequence shown here is derived from an EMBL/GenBank/DDBJ whole genome shotgun (WGS) entry which is preliminary data.</text>
</comment>
<sequence length="158" mass="18003">MTSAERMRRRHRSPETVTLPWRDLDGKPHTAKLFFPHSAGTALHRDRFNLDIWRPALERAGIVEAPKPGERRKPAREHGMHALRHYFASVLLTEGEAAVQAASEWMGHHSPKITWDTYAHLMPKSETRMRKLIDRALTSSSSALNVPSQAKRSRNALV</sequence>
<dbReference type="InterPro" id="IPR013762">
    <property type="entry name" value="Integrase-like_cat_sf"/>
</dbReference>
<gene>
    <name evidence="3" type="ORF">HNR21_001139</name>
</gene>
<proteinExistence type="predicted"/>
<dbReference type="GO" id="GO:0006310">
    <property type="term" value="P:DNA recombination"/>
    <property type="evidence" value="ECO:0007669"/>
    <property type="project" value="UniProtKB-KW"/>
</dbReference>
<dbReference type="InterPro" id="IPR011010">
    <property type="entry name" value="DNA_brk_join_enz"/>
</dbReference>
<organism evidence="3 4">
    <name type="scientific">Thermomonospora cellulosilytica</name>
    <dbReference type="NCBI Taxonomy" id="1411118"/>
    <lineage>
        <taxon>Bacteria</taxon>
        <taxon>Bacillati</taxon>
        <taxon>Actinomycetota</taxon>
        <taxon>Actinomycetes</taxon>
        <taxon>Streptosporangiales</taxon>
        <taxon>Thermomonosporaceae</taxon>
        <taxon>Thermomonospora</taxon>
    </lineage>
</organism>
<dbReference type="Gene3D" id="1.10.443.10">
    <property type="entry name" value="Intergrase catalytic core"/>
    <property type="match status" value="1"/>
</dbReference>
<dbReference type="GO" id="GO:0015074">
    <property type="term" value="P:DNA integration"/>
    <property type="evidence" value="ECO:0007669"/>
    <property type="project" value="InterPro"/>
</dbReference>
<reference evidence="3 4" key="1">
    <citation type="submission" date="2020-08" db="EMBL/GenBank/DDBJ databases">
        <title>Sequencing the genomes of 1000 actinobacteria strains.</title>
        <authorList>
            <person name="Klenk H.-P."/>
        </authorList>
    </citation>
    <scope>NUCLEOTIDE SEQUENCE [LARGE SCALE GENOMIC DNA]</scope>
    <source>
        <strain evidence="3 4">DSM 45823</strain>
    </source>
</reference>
<evidence type="ECO:0000313" key="4">
    <source>
        <dbReference type="Proteomes" id="UP000539313"/>
    </source>
</evidence>
<evidence type="ECO:0000256" key="1">
    <source>
        <dbReference type="ARBA" id="ARBA00023172"/>
    </source>
</evidence>
<dbReference type="AlphaFoldDB" id="A0A7W3MUV5"/>
<keyword evidence="1" id="KW-0233">DNA recombination</keyword>
<feature type="region of interest" description="Disordered" evidence="2">
    <location>
        <begin position="1"/>
        <end position="22"/>
    </location>
</feature>
<dbReference type="Proteomes" id="UP000539313">
    <property type="component" value="Unassembled WGS sequence"/>
</dbReference>
<evidence type="ECO:0000256" key="2">
    <source>
        <dbReference type="SAM" id="MobiDB-lite"/>
    </source>
</evidence>
<name>A0A7W3MUV5_9ACTN</name>